<evidence type="ECO:0000313" key="3">
    <source>
        <dbReference type="EMBL" id="EEC84849.1"/>
    </source>
</evidence>
<dbReference type="PANTHER" id="PTHR34145">
    <property type="entry name" value="OS02G0105600 PROTEIN"/>
    <property type="match status" value="1"/>
</dbReference>
<dbReference type="InterPro" id="IPR001810">
    <property type="entry name" value="F-box_dom"/>
</dbReference>
<gene>
    <name evidence="3" type="ORF">OsI_31958</name>
</gene>
<dbReference type="Gene3D" id="1.20.1280.50">
    <property type="match status" value="1"/>
</dbReference>
<dbReference type="InterPro" id="IPR053772">
    <property type="entry name" value="At1g61320/At1g61330-like"/>
</dbReference>
<keyword evidence="4" id="KW-1185">Reference proteome</keyword>
<reference evidence="3 4" key="1">
    <citation type="journal article" date="2005" name="PLoS Biol.">
        <title>The genomes of Oryza sativa: a history of duplications.</title>
        <authorList>
            <person name="Yu J."/>
            <person name="Wang J."/>
            <person name="Lin W."/>
            <person name="Li S."/>
            <person name="Li H."/>
            <person name="Zhou J."/>
            <person name="Ni P."/>
            <person name="Dong W."/>
            <person name="Hu S."/>
            <person name="Zeng C."/>
            <person name="Zhang J."/>
            <person name="Zhang Y."/>
            <person name="Li R."/>
            <person name="Xu Z."/>
            <person name="Li S."/>
            <person name="Li X."/>
            <person name="Zheng H."/>
            <person name="Cong L."/>
            <person name="Lin L."/>
            <person name="Yin J."/>
            <person name="Geng J."/>
            <person name="Li G."/>
            <person name="Shi J."/>
            <person name="Liu J."/>
            <person name="Lv H."/>
            <person name="Li J."/>
            <person name="Wang J."/>
            <person name="Deng Y."/>
            <person name="Ran L."/>
            <person name="Shi X."/>
            <person name="Wang X."/>
            <person name="Wu Q."/>
            <person name="Li C."/>
            <person name="Ren X."/>
            <person name="Wang J."/>
            <person name="Wang X."/>
            <person name="Li D."/>
            <person name="Liu D."/>
            <person name="Zhang X."/>
            <person name="Ji Z."/>
            <person name="Zhao W."/>
            <person name="Sun Y."/>
            <person name="Zhang Z."/>
            <person name="Bao J."/>
            <person name="Han Y."/>
            <person name="Dong L."/>
            <person name="Ji J."/>
            <person name="Chen P."/>
            <person name="Wu S."/>
            <person name="Liu J."/>
            <person name="Xiao Y."/>
            <person name="Bu D."/>
            <person name="Tan J."/>
            <person name="Yang L."/>
            <person name="Ye C."/>
            <person name="Zhang J."/>
            <person name="Xu J."/>
            <person name="Zhou Y."/>
            <person name="Yu Y."/>
            <person name="Zhang B."/>
            <person name="Zhuang S."/>
            <person name="Wei H."/>
            <person name="Liu B."/>
            <person name="Lei M."/>
            <person name="Yu H."/>
            <person name="Li Y."/>
            <person name="Xu H."/>
            <person name="Wei S."/>
            <person name="He X."/>
            <person name="Fang L."/>
            <person name="Zhang Z."/>
            <person name="Zhang Y."/>
            <person name="Huang X."/>
            <person name="Su Z."/>
            <person name="Tong W."/>
            <person name="Li J."/>
            <person name="Tong Z."/>
            <person name="Li S."/>
            <person name="Ye J."/>
            <person name="Wang L."/>
            <person name="Fang L."/>
            <person name="Lei T."/>
            <person name="Chen C."/>
            <person name="Chen H."/>
            <person name="Xu Z."/>
            <person name="Li H."/>
            <person name="Huang H."/>
            <person name="Zhang F."/>
            <person name="Xu H."/>
            <person name="Li N."/>
            <person name="Zhao C."/>
            <person name="Li S."/>
            <person name="Dong L."/>
            <person name="Huang Y."/>
            <person name="Li L."/>
            <person name="Xi Y."/>
            <person name="Qi Q."/>
            <person name="Li W."/>
            <person name="Zhang B."/>
            <person name="Hu W."/>
            <person name="Zhang Y."/>
            <person name="Tian X."/>
            <person name="Jiao Y."/>
            <person name="Liang X."/>
            <person name="Jin J."/>
            <person name="Gao L."/>
            <person name="Zheng W."/>
            <person name="Hao B."/>
            <person name="Liu S."/>
            <person name="Wang W."/>
            <person name="Yuan L."/>
            <person name="Cao M."/>
            <person name="McDermott J."/>
            <person name="Samudrala R."/>
            <person name="Wang J."/>
            <person name="Wong G.K."/>
            <person name="Yang H."/>
        </authorList>
    </citation>
    <scope>NUCLEOTIDE SEQUENCE [LARGE SCALE GENOMIC DNA]</scope>
    <source>
        <strain evidence="4">cv. 93-11</strain>
    </source>
</reference>
<evidence type="ECO:0000313" key="4">
    <source>
        <dbReference type="Proteomes" id="UP000007015"/>
    </source>
</evidence>
<dbReference type="HOGENOM" id="CLU_010721_4_1_1"/>
<dbReference type="Gene3D" id="3.80.10.10">
    <property type="entry name" value="Ribonuclease Inhibitor"/>
    <property type="match status" value="1"/>
</dbReference>
<accession>B8BDB3</accession>
<dbReference type="InterPro" id="IPR036047">
    <property type="entry name" value="F-box-like_dom_sf"/>
</dbReference>
<dbReference type="InterPro" id="IPR055357">
    <property type="entry name" value="LRR_At1g61320_AtMIF1"/>
</dbReference>
<dbReference type="Proteomes" id="UP000007015">
    <property type="component" value="Chromosome 9"/>
</dbReference>
<dbReference type="SUPFAM" id="SSF52047">
    <property type="entry name" value="RNI-like"/>
    <property type="match status" value="1"/>
</dbReference>
<protein>
    <submittedName>
        <fullName evidence="3">Uncharacterized protein</fullName>
    </submittedName>
</protein>
<dbReference type="AlphaFoldDB" id="B8BDB3"/>
<dbReference type="Pfam" id="PF23622">
    <property type="entry name" value="LRR_At1g61320_AtMIF1"/>
    <property type="match status" value="2"/>
</dbReference>
<dbReference type="PANTHER" id="PTHR34145:SF63">
    <property type="entry name" value="OS09G0506700 PROTEIN"/>
    <property type="match status" value="1"/>
</dbReference>
<proteinExistence type="predicted"/>
<dbReference type="SUPFAM" id="SSF81383">
    <property type="entry name" value="F-box domain"/>
    <property type="match status" value="1"/>
</dbReference>
<feature type="domain" description="At1g61320/AtMIF1 LRR" evidence="2">
    <location>
        <begin position="90"/>
        <end position="437"/>
    </location>
</feature>
<feature type="domain" description="F-box" evidence="1">
    <location>
        <begin position="34"/>
        <end position="68"/>
    </location>
</feature>
<evidence type="ECO:0000259" key="2">
    <source>
        <dbReference type="Pfam" id="PF23622"/>
    </source>
</evidence>
<dbReference type="Gramene" id="BGIOSGA031050-TA">
    <property type="protein sequence ID" value="BGIOSGA031050-PA"/>
    <property type="gene ID" value="BGIOSGA031050"/>
</dbReference>
<organism evidence="3 4">
    <name type="scientific">Oryza sativa subsp. indica</name>
    <name type="common">Rice</name>
    <dbReference type="NCBI Taxonomy" id="39946"/>
    <lineage>
        <taxon>Eukaryota</taxon>
        <taxon>Viridiplantae</taxon>
        <taxon>Streptophyta</taxon>
        <taxon>Embryophyta</taxon>
        <taxon>Tracheophyta</taxon>
        <taxon>Spermatophyta</taxon>
        <taxon>Magnoliopsida</taxon>
        <taxon>Liliopsida</taxon>
        <taxon>Poales</taxon>
        <taxon>Poaceae</taxon>
        <taxon>BOP clade</taxon>
        <taxon>Oryzoideae</taxon>
        <taxon>Oryzeae</taxon>
        <taxon>Oryzinae</taxon>
        <taxon>Oryza</taxon>
        <taxon>Oryza sativa</taxon>
    </lineage>
</organism>
<feature type="domain" description="At1g61320/AtMIF1 LRR" evidence="2">
    <location>
        <begin position="444"/>
        <end position="616"/>
    </location>
</feature>
<dbReference type="EMBL" id="CM000134">
    <property type="protein sequence ID" value="EEC84849.1"/>
    <property type="molecule type" value="Genomic_DNA"/>
</dbReference>
<name>B8BDB3_ORYSI</name>
<evidence type="ECO:0000259" key="1">
    <source>
        <dbReference type="Pfam" id="PF00646"/>
    </source>
</evidence>
<dbReference type="InterPro" id="IPR032675">
    <property type="entry name" value="LRR_dom_sf"/>
</dbReference>
<dbReference type="STRING" id="39946.B8BDB3"/>
<dbReference type="OMA" id="ACACWIT"/>
<sequence>MGKMLDPKRLMKGSFCHHVADSEGAKRTRYSVPSLPEEIWCHIHSLMSFKDAARAACVSRAFRHSWRCHPNLICCIGILGSDFINKFDRIMKNHSGIGIKSVKFQYNSFYNTRRSTSISHHFDSWHQIAITPWIEELTISLSLSSFNMEYSFPCSLLADGRASSMRHLYLGNCGFHPTINLDLRNLTRLHLINVHITGDELGCLLSNSHCLEQLELMYCNGIICLKIPSLLQCLSHLEVFDCRILQVVENKAPNLCSFDFGGRQVQLLLGESLRMKRLSLHYPDAMYYAHAKLPSNAPNLETLALECSTDKMVDTPILPSKFFHLKCLTIDHTIISSSPAYNYLYLVYFLDACPSLETFLLGISQNHMEHDSIIGDSSHMRQMPGHRHDNLRSVEITGFYSAKSLIELTCYILDNTVALKYLTLDTTRGFFSCSTASWGSGGTSEAVMVDTPILPSKFLHLKCLTIDHTIISSSPAYNYLYLVYFLDACPSLETFLLGISQNHMEHDSIIGDSSHMRQMPGHRHDNLRSVEITGFYSAKSLIELTCYILDNTVALKYLTLDTTRGFFSCSTGEHDRCFPMDKIMITEANRAVLAIQTYIERKVPSTVKLNVVKPCSRCHAVESYL</sequence>
<dbReference type="Pfam" id="PF00646">
    <property type="entry name" value="F-box"/>
    <property type="match status" value="1"/>
</dbReference>